<comment type="caution">
    <text evidence="8">The sequence shown here is derived from an EMBL/GenBank/DDBJ whole genome shotgun (WGS) entry which is preliminary data.</text>
</comment>
<name>A0ABT6NEW4_9FIRM</name>
<dbReference type="EC" id="2.1.2.2" evidence="6"/>
<evidence type="ECO:0000256" key="6">
    <source>
        <dbReference type="HAMAP-Rule" id="MF_01930"/>
    </source>
</evidence>
<evidence type="ECO:0000313" key="8">
    <source>
        <dbReference type="EMBL" id="MDH8678961.1"/>
    </source>
</evidence>
<comment type="pathway">
    <text evidence="1 6">Purine metabolism; IMP biosynthesis via de novo pathway; N(2)-formyl-N(1)-(5-phospho-D-ribosyl)glycinamide from N(1)-(5-phospho-D-ribosyl)glycinamide (10-formyl THF route): step 1/1.</text>
</comment>
<evidence type="ECO:0000313" key="9">
    <source>
        <dbReference type="Proteomes" id="UP001158045"/>
    </source>
</evidence>
<evidence type="ECO:0000256" key="5">
    <source>
        <dbReference type="ARBA" id="ARBA00047664"/>
    </source>
</evidence>
<dbReference type="InterPro" id="IPR036477">
    <property type="entry name" value="Formyl_transf_N_sf"/>
</dbReference>
<evidence type="ECO:0000256" key="2">
    <source>
        <dbReference type="ARBA" id="ARBA00022679"/>
    </source>
</evidence>
<dbReference type="SUPFAM" id="SSF53328">
    <property type="entry name" value="Formyltransferase"/>
    <property type="match status" value="1"/>
</dbReference>
<comment type="function">
    <text evidence="6">Catalyzes the transfer of a formyl group from 10-formyltetrahydrofolate to 5-phospho-ribosyl-glycinamide (GAR), producing 5-phospho-ribosyl-N-formylglycinamide (FGAR) and tetrahydrofolate.</text>
</comment>
<feature type="site" description="Raises pKa of active site His" evidence="6">
    <location>
        <position position="152"/>
    </location>
</feature>
<protein>
    <recommendedName>
        <fullName evidence="6">Phosphoribosylglycinamide formyltransferase</fullName>
        <ecNumber evidence="6">2.1.2.2</ecNumber>
    </recommendedName>
    <alternativeName>
        <fullName evidence="6">5'-phosphoribosylglycinamide transformylase</fullName>
    </alternativeName>
    <alternativeName>
        <fullName evidence="6">GAR transformylase</fullName>
        <shortName evidence="6">GART</shortName>
    </alternativeName>
</protein>
<dbReference type="CDD" id="cd08645">
    <property type="entry name" value="FMT_core_GART"/>
    <property type="match status" value="1"/>
</dbReference>
<evidence type="ECO:0000256" key="4">
    <source>
        <dbReference type="ARBA" id="ARBA00038440"/>
    </source>
</evidence>
<feature type="active site" description="Proton donor" evidence="6">
    <location>
        <position position="111"/>
    </location>
</feature>
<reference evidence="8 9" key="1">
    <citation type="submission" date="2023-04" db="EMBL/GenBank/DDBJ databases">
        <title>Fusibacter bizertensis strain WBS, isolated from littoral bottom sediments of the Arctic seas - biochemical and genomic analysis.</title>
        <authorList>
            <person name="Brioukhanov A.L."/>
        </authorList>
    </citation>
    <scope>NUCLEOTIDE SEQUENCE [LARGE SCALE GENOMIC DNA]</scope>
    <source>
        <strain evidence="8 9">WBS</strain>
    </source>
</reference>
<organism evidence="8 9">
    <name type="scientific">Fusibacter bizertensis</name>
    <dbReference type="NCBI Taxonomy" id="1488331"/>
    <lineage>
        <taxon>Bacteria</taxon>
        <taxon>Bacillati</taxon>
        <taxon>Bacillota</taxon>
        <taxon>Clostridia</taxon>
        <taxon>Eubacteriales</taxon>
        <taxon>Eubacteriales Family XII. Incertae Sedis</taxon>
        <taxon>Fusibacter</taxon>
    </lineage>
</organism>
<feature type="binding site" evidence="6">
    <location>
        <position position="67"/>
    </location>
    <ligand>
        <name>(6R)-10-formyltetrahydrofolate</name>
        <dbReference type="ChEBI" id="CHEBI:195366"/>
    </ligand>
</feature>
<dbReference type="RefSeq" id="WP_281094856.1">
    <property type="nucleotide sequence ID" value="NZ_JARYZI010000008.1"/>
</dbReference>
<dbReference type="PANTHER" id="PTHR43369:SF2">
    <property type="entry name" value="PHOSPHORIBOSYLGLYCINAMIDE FORMYLTRANSFERASE"/>
    <property type="match status" value="1"/>
</dbReference>
<evidence type="ECO:0000256" key="1">
    <source>
        <dbReference type="ARBA" id="ARBA00005054"/>
    </source>
</evidence>
<dbReference type="Gene3D" id="3.40.50.170">
    <property type="entry name" value="Formyl transferase, N-terminal domain"/>
    <property type="match status" value="1"/>
</dbReference>
<evidence type="ECO:0000259" key="7">
    <source>
        <dbReference type="Pfam" id="PF00551"/>
    </source>
</evidence>
<dbReference type="InterPro" id="IPR001555">
    <property type="entry name" value="GART_AS"/>
</dbReference>
<keyword evidence="3 6" id="KW-0658">Purine biosynthesis</keyword>
<evidence type="ECO:0000256" key="3">
    <source>
        <dbReference type="ARBA" id="ARBA00022755"/>
    </source>
</evidence>
<dbReference type="NCBIfam" id="TIGR00639">
    <property type="entry name" value="PurN"/>
    <property type="match status" value="1"/>
</dbReference>
<dbReference type="GO" id="GO:0004644">
    <property type="term" value="F:phosphoribosylglycinamide formyltransferase activity"/>
    <property type="evidence" value="ECO:0007669"/>
    <property type="project" value="UniProtKB-EC"/>
</dbReference>
<keyword evidence="9" id="KW-1185">Reference proteome</keyword>
<dbReference type="PANTHER" id="PTHR43369">
    <property type="entry name" value="PHOSPHORIBOSYLGLYCINAMIDE FORMYLTRANSFERASE"/>
    <property type="match status" value="1"/>
</dbReference>
<keyword evidence="2 6" id="KW-0808">Transferase</keyword>
<dbReference type="PROSITE" id="PS00373">
    <property type="entry name" value="GART"/>
    <property type="match status" value="1"/>
</dbReference>
<dbReference type="HAMAP" id="MF_01930">
    <property type="entry name" value="PurN"/>
    <property type="match status" value="1"/>
</dbReference>
<feature type="binding site" evidence="6">
    <location>
        <begin position="14"/>
        <end position="16"/>
    </location>
    <ligand>
        <name>N(1)-(5-phospho-beta-D-ribosyl)glycinamide</name>
        <dbReference type="ChEBI" id="CHEBI:143788"/>
    </ligand>
</feature>
<sequence>MQRLRVAVLVSGGGSNLQAIIDATSTRGLKVDIACVISNRKEAFGLERARKFSIEDYYIGLGNYPEKEARDNALFDTLVREEIDLIVLAGYLAILPPKLIKAFKGKIINIHPSLLPKHGGHGFYGIKVHESVIKSGDPISGATTHFVEEGIDTGRIIYQMTVDVEREDTAELLARKVLKVEHLLMVETLEAIVSGKVKIGLDADENIPKII</sequence>
<dbReference type="InterPro" id="IPR002376">
    <property type="entry name" value="Formyl_transf_N"/>
</dbReference>
<dbReference type="InterPro" id="IPR004607">
    <property type="entry name" value="GART"/>
</dbReference>
<dbReference type="Proteomes" id="UP001158045">
    <property type="component" value="Unassembled WGS sequence"/>
</dbReference>
<dbReference type="Pfam" id="PF00551">
    <property type="entry name" value="Formyl_trans_N"/>
    <property type="match status" value="1"/>
</dbReference>
<comment type="catalytic activity">
    <reaction evidence="5 6">
        <text>N(1)-(5-phospho-beta-D-ribosyl)glycinamide + (6R)-10-formyltetrahydrofolate = N(2)-formyl-N(1)-(5-phospho-beta-D-ribosyl)glycinamide + (6S)-5,6,7,8-tetrahydrofolate + H(+)</text>
        <dbReference type="Rhea" id="RHEA:15053"/>
        <dbReference type="ChEBI" id="CHEBI:15378"/>
        <dbReference type="ChEBI" id="CHEBI:57453"/>
        <dbReference type="ChEBI" id="CHEBI:143788"/>
        <dbReference type="ChEBI" id="CHEBI:147286"/>
        <dbReference type="ChEBI" id="CHEBI:195366"/>
        <dbReference type="EC" id="2.1.2.2"/>
    </reaction>
</comment>
<feature type="binding site" evidence="6">
    <location>
        <position position="109"/>
    </location>
    <ligand>
        <name>(6R)-10-formyltetrahydrofolate</name>
        <dbReference type="ChEBI" id="CHEBI:195366"/>
    </ligand>
</feature>
<comment type="similarity">
    <text evidence="4 6">Belongs to the GART family.</text>
</comment>
<feature type="domain" description="Formyl transferase N-terminal" evidence="7">
    <location>
        <begin position="5"/>
        <end position="189"/>
    </location>
</feature>
<dbReference type="EMBL" id="JARYZI010000008">
    <property type="protein sequence ID" value="MDH8678961.1"/>
    <property type="molecule type" value="Genomic_DNA"/>
</dbReference>
<accession>A0ABT6NEW4</accession>
<comment type="caution">
    <text evidence="6">Lacks conserved residue(s) required for the propagation of feature annotation.</text>
</comment>
<proteinExistence type="inferred from homology"/>
<gene>
    <name evidence="6 8" type="primary">purN</name>
    <name evidence="8" type="ORF">QE109_12445</name>
</gene>